<evidence type="ECO:0000256" key="2">
    <source>
        <dbReference type="ARBA" id="ARBA00022603"/>
    </source>
</evidence>
<gene>
    <name evidence="6" type="primary">PNMT</name>
</gene>
<dbReference type="OrthoDB" id="10050085at2759"/>
<dbReference type="Gene3D" id="3.40.50.150">
    <property type="entry name" value="Vaccinia Virus protein VP39"/>
    <property type="match status" value="1"/>
</dbReference>
<reference evidence="6" key="2">
    <citation type="submission" date="2025-09" db="UniProtKB">
        <authorList>
            <consortium name="Ensembl"/>
        </authorList>
    </citation>
    <scope>IDENTIFICATION</scope>
</reference>
<dbReference type="PROSITE" id="PS51681">
    <property type="entry name" value="SAM_MT_NNMT_PNMT_TEMT"/>
    <property type="match status" value="1"/>
</dbReference>
<dbReference type="GO" id="GO:0032259">
    <property type="term" value="P:methylation"/>
    <property type="evidence" value="ECO:0007669"/>
    <property type="project" value="UniProtKB-KW"/>
</dbReference>
<dbReference type="NCBIfam" id="NF041360">
    <property type="entry name" value="GntF_guanitoxin"/>
    <property type="match status" value="1"/>
</dbReference>
<dbReference type="GO" id="GO:0005829">
    <property type="term" value="C:cytosol"/>
    <property type="evidence" value="ECO:0007669"/>
    <property type="project" value="TreeGrafter"/>
</dbReference>
<dbReference type="PANTHER" id="PTHR10867:SF18">
    <property type="entry name" value="PHENYLETHANOLAMINE N-METHYLTRANSFERASE"/>
    <property type="match status" value="1"/>
</dbReference>
<feature type="binding site" evidence="5">
    <location>
        <begin position="88"/>
        <end position="89"/>
    </location>
    <ligand>
        <name>S-adenosyl-L-methionine</name>
        <dbReference type="ChEBI" id="CHEBI:59789"/>
    </ligand>
</feature>
<dbReference type="PANTHER" id="PTHR10867">
    <property type="entry name" value="NNMT/PNMT/TEMT FAMILY MEMBER"/>
    <property type="match status" value="1"/>
</dbReference>
<dbReference type="CDD" id="cd02440">
    <property type="entry name" value="AdoMet_MTases"/>
    <property type="match status" value="1"/>
</dbReference>
<organism evidence="6 7">
    <name type="scientific">Leptobrachium leishanense</name>
    <name type="common">Leishan spiny toad</name>
    <dbReference type="NCBI Taxonomy" id="445787"/>
    <lineage>
        <taxon>Eukaryota</taxon>
        <taxon>Metazoa</taxon>
        <taxon>Chordata</taxon>
        <taxon>Craniata</taxon>
        <taxon>Vertebrata</taxon>
        <taxon>Euteleostomi</taxon>
        <taxon>Amphibia</taxon>
        <taxon>Batrachia</taxon>
        <taxon>Anura</taxon>
        <taxon>Pelobatoidea</taxon>
        <taxon>Megophryidae</taxon>
        <taxon>Leptobrachium</taxon>
    </lineage>
</organism>
<protein>
    <submittedName>
        <fullName evidence="6">Phenylethanolamine N-methyltransferase</fullName>
    </submittedName>
</protein>
<dbReference type="Pfam" id="PF01234">
    <property type="entry name" value="NNMT_PNMT_TEMT"/>
    <property type="match status" value="1"/>
</dbReference>
<feature type="binding site" evidence="5">
    <location>
        <position position="49"/>
    </location>
    <ligand>
        <name>S-adenosyl-L-methionine</name>
        <dbReference type="ChEBI" id="CHEBI:59789"/>
    </ligand>
</feature>
<keyword evidence="3" id="KW-0808">Transferase</keyword>
<dbReference type="InterPro" id="IPR053384">
    <property type="entry name" value="SAM-dep_methyltransferase"/>
</dbReference>
<sequence>MEVGGHPETGDGKGEPFSSNRITANMSTIKAIAENYQTFNPAAYLQNNYVPPRADFSNPDSVVPWKLKCLADACASGEIGGQILVDIGSGPTVYQVLSAFELFKEVILTDFLEVNREELKKWLHDEPGAFDWGPFINHVCSIEGKGEPWQEKQKRLRERVSRVIPVNIHQPCPLGTELAPGTVDALVSSFCLEACSPNYPAFVKALENITGLLKPGGHVLMIGALEESYFLAGKAKLSVVSLTEEMTRKAFYDVGYVIRDFRSYTMPESMKVGVDDVQGIFFVWAQKKESN</sequence>
<name>A0A8C5QWJ3_9ANUR</name>
<comment type="similarity">
    <text evidence="1">Belongs to the class I-like SAM-binding methyltransferase superfamily. NNMT/PNMT/TEMT family.</text>
</comment>
<keyword evidence="7" id="KW-1185">Reference proteome</keyword>
<evidence type="ECO:0000256" key="1">
    <source>
        <dbReference type="ARBA" id="ARBA00007996"/>
    </source>
</evidence>
<feature type="binding site" evidence="5">
    <location>
        <position position="44"/>
    </location>
    <ligand>
        <name>S-adenosyl-L-methionine</name>
        <dbReference type="ChEBI" id="CHEBI:59789"/>
    </ligand>
</feature>
<keyword evidence="4 5" id="KW-0949">S-adenosyl-L-methionine</keyword>
<dbReference type="SUPFAM" id="SSF53335">
    <property type="entry name" value="S-adenosyl-L-methionine-dependent methyltransferases"/>
    <property type="match status" value="1"/>
</dbReference>
<feature type="binding site" evidence="5">
    <location>
        <position position="115"/>
    </location>
    <ligand>
        <name>S-adenosyl-L-methionine</name>
        <dbReference type="ChEBI" id="CHEBI:59789"/>
    </ligand>
</feature>
<evidence type="ECO:0000313" key="6">
    <source>
        <dbReference type="Ensembl" id="ENSLLEP00000043955.1"/>
    </source>
</evidence>
<evidence type="ECO:0000256" key="4">
    <source>
        <dbReference type="ARBA" id="ARBA00022691"/>
    </source>
</evidence>
<dbReference type="PIRSF" id="PIRSF000384">
    <property type="entry name" value="PNMTase"/>
    <property type="match status" value="1"/>
</dbReference>
<dbReference type="Proteomes" id="UP000694569">
    <property type="component" value="Unplaced"/>
</dbReference>
<keyword evidence="2" id="KW-0489">Methyltransferase</keyword>
<proteinExistence type="inferred from homology"/>
<dbReference type="InterPro" id="IPR000940">
    <property type="entry name" value="NNMT_TEMT_trans"/>
</dbReference>
<accession>A0A8C5QWJ3</accession>
<dbReference type="GO" id="GO:0004603">
    <property type="term" value="F:phenylethanolamine N-methyltransferase activity"/>
    <property type="evidence" value="ECO:0007669"/>
    <property type="project" value="TreeGrafter"/>
</dbReference>
<dbReference type="Ensembl" id="ENSLLET00000045716.1">
    <property type="protein sequence ID" value="ENSLLEP00000043955.1"/>
    <property type="gene ID" value="ENSLLEG00000027815.1"/>
</dbReference>
<evidence type="ECO:0000256" key="3">
    <source>
        <dbReference type="ARBA" id="ARBA00022679"/>
    </source>
</evidence>
<dbReference type="GeneTree" id="ENSGT00390000011708"/>
<evidence type="ECO:0000256" key="5">
    <source>
        <dbReference type="PIRSR" id="PIRSR000384-1"/>
    </source>
</evidence>
<feature type="binding site" evidence="5">
    <location>
        <position position="110"/>
    </location>
    <ligand>
        <name>S-adenosyl-L-methionine</name>
        <dbReference type="ChEBI" id="CHEBI:59789"/>
    </ligand>
</feature>
<dbReference type="InterPro" id="IPR029063">
    <property type="entry name" value="SAM-dependent_MTases_sf"/>
</dbReference>
<reference evidence="6" key="1">
    <citation type="submission" date="2025-08" db="UniProtKB">
        <authorList>
            <consortium name="Ensembl"/>
        </authorList>
    </citation>
    <scope>IDENTIFICATION</scope>
</reference>
<evidence type="ECO:0000313" key="7">
    <source>
        <dbReference type="Proteomes" id="UP000694569"/>
    </source>
</evidence>
<feature type="binding site" evidence="5">
    <location>
        <position position="94"/>
    </location>
    <ligand>
        <name>S-adenosyl-L-methionine</name>
        <dbReference type="ChEBI" id="CHEBI:59789"/>
    </ligand>
</feature>
<dbReference type="FunFam" id="3.40.50.150:FF:000065">
    <property type="entry name" value="Phenylethanolamine N-methyltransferase"/>
    <property type="match status" value="1"/>
</dbReference>
<dbReference type="AlphaFoldDB" id="A0A8C5QWJ3"/>